<keyword evidence="2" id="KW-1185">Reference proteome</keyword>
<reference evidence="1" key="2">
    <citation type="submission" date="2020-11" db="EMBL/GenBank/DDBJ databases">
        <authorList>
            <person name="McCartney M.A."/>
            <person name="Auch B."/>
            <person name="Kono T."/>
            <person name="Mallez S."/>
            <person name="Becker A."/>
            <person name="Gohl D.M."/>
            <person name="Silverstein K.A.T."/>
            <person name="Koren S."/>
            <person name="Bechman K.B."/>
            <person name="Herman A."/>
            <person name="Abrahante J.E."/>
            <person name="Garbe J."/>
        </authorList>
    </citation>
    <scope>NUCLEOTIDE SEQUENCE</scope>
    <source>
        <strain evidence="1">Duluth1</strain>
        <tissue evidence="1">Whole animal</tissue>
    </source>
</reference>
<sequence length="409" mass="46456">MFHAKYYTVTLPPKILGRSDFSFQWYWGEFLDGQTDRLDGQGAPGLVMGPCIVEIDRIVISDVQYDFEVNRCKNKKVNAKNIIGTNLLTKFHENLKINVASRVLTSKNAPPPGGHFHEDRTINVSSRVLTRFYYSHIRKNAPPPGCHVFKATKTIFNLIQDIIGTNLRLTKFHEDWTINVASRVLTRKNAPPPCGHVCKATKTIFKLTQNMIGKNLMTKFHEDRKINVASRVLTRKKAPPPASGHTINVASKVRKNAPPLGSHVFQAKVTIFKLIKDFIGTNLLIKFHEDWKMNVDFRVLTRNKKCVCRKHYFAQTNQPTNRQGKNNFPHYSGGGHKNALPPGGHIFQPTGIIFKLIQDIIGMKNAPPLGSNVFQAKVTIFDLIQDIIRMNLIVQLLQMFWHNTTLTKT</sequence>
<organism evidence="1 2">
    <name type="scientific">Dreissena polymorpha</name>
    <name type="common">Zebra mussel</name>
    <name type="synonym">Mytilus polymorpha</name>
    <dbReference type="NCBI Taxonomy" id="45954"/>
    <lineage>
        <taxon>Eukaryota</taxon>
        <taxon>Metazoa</taxon>
        <taxon>Spiralia</taxon>
        <taxon>Lophotrochozoa</taxon>
        <taxon>Mollusca</taxon>
        <taxon>Bivalvia</taxon>
        <taxon>Autobranchia</taxon>
        <taxon>Heteroconchia</taxon>
        <taxon>Euheterodonta</taxon>
        <taxon>Imparidentia</taxon>
        <taxon>Neoheterodontei</taxon>
        <taxon>Myida</taxon>
        <taxon>Dreissenoidea</taxon>
        <taxon>Dreissenidae</taxon>
        <taxon>Dreissena</taxon>
    </lineage>
</organism>
<name>A0A9D3YRH7_DREPO</name>
<reference evidence="1" key="1">
    <citation type="journal article" date="2019" name="bioRxiv">
        <title>The Genome of the Zebra Mussel, Dreissena polymorpha: A Resource for Invasive Species Research.</title>
        <authorList>
            <person name="McCartney M.A."/>
            <person name="Auch B."/>
            <person name="Kono T."/>
            <person name="Mallez S."/>
            <person name="Zhang Y."/>
            <person name="Obille A."/>
            <person name="Becker A."/>
            <person name="Abrahante J.E."/>
            <person name="Garbe J."/>
            <person name="Badalamenti J.P."/>
            <person name="Herman A."/>
            <person name="Mangelson H."/>
            <person name="Liachko I."/>
            <person name="Sullivan S."/>
            <person name="Sone E.D."/>
            <person name="Koren S."/>
            <person name="Silverstein K.A.T."/>
            <person name="Beckman K.B."/>
            <person name="Gohl D.M."/>
        </authorList>
    </citation>
    <scope>NUCLEOTIDE SEQUENCE</scope>
    <source>
        <strain evidence="1">Duluth1</strain>
        <tissue evidence="1">Whole animal</tissue>
    </source>
</reference>
<evidence type="ECO:0000313" key="1">
    <source>
        <dbReference type="EMBL" id="KAH3703958.1"/>
    </source>
</evidence>
<protein>
    <submittedName>
        <fullName evidence="1">Uncharacterized protein</fullName>
    </submittedName>
</protein>
<comment type="caution">
    <text evidence="1">The sequence shown here is derived from an EMBL/GenBank/DDBJ whole genome shotgun (WGS) entry which is preliminary data.</text>
</comment>
<dbReference type="EMBL" id="JAIWYP010000015">
    <property type="protein sequence ID" value="KAH3703958.1"/>
    <property type="molecule type" value="Genomic_DNA"/>
</dbReference>
<accession>A0A9D3YRH7</accession>
<dbReference type="Proteomes" id="UP000828390">
    <property type="component" value="Unassembled WGS sequence"/>
</dbReference>
<dbReference type="AlphaFoldDB" id="A0A9D3YRH7"/>
<proteinExistence type="predicted"/>
<gene>
    <name evidence="1" type="ORF">DPMN_079010</name>
</gene>
<evidence type="ECO:0000313" key="2">
    <source>
        <dbReference type="Proteomes" id="UP000828390"/>
    </source>
</evidence>